<proteinExistence type="predicted"/>
<comment type="caution">
    <text evidence="2">The sequence shown here is derived from an EMBL/GenBank/DDBJ whole genome shotgun (WGS) entry which is preliminary data.</text>
</comment>
<dbReference type="PANTHER" id="PTHR35686">
    <property type="entry name" value="KINETOCHORE PROTEIN"/>
    <property type="match status" value="1"/>
</dbReference>
<feature type="compositionally biased region" description="Polar residues" evidence="1">
    <location>
        <begin position="338"/>
        <end position="348"/>
    </location>
</feature>
<dbReference type="EMBL" id="JAWXYG010000002">
    <property type="protein sequence ID" value="KAK4282473.1"/>
    <property type="molecule type" value="Genomic_DNA"/>
</dbReference>
<gene>
    <name evidence="2" type="ORF">QN277_013846</name>
</gene>
<evidence type="ECO:0000313" key="2">
    <source>
        <dbReference type="EMBL" id="KAK4282473.1"/>
    </source>
</evidence>
<sequence length="515" mass="56581">MVGNSKMLFHRTEHLILQEIPDSDQSISEEEDSDDVCLETAVSLDHSAKKQEELPLPARLDFLRGANKRSLDGIGSSSFEKPTGVVHEDEVELPDFEEVELNRLSGEIAANSSDEEVISGDEGKTVLPRIVIGSRTKGRGLHKYGACSIRSEQVGHVNEEYKALLCVKESVSCSESDDVSSKANGCSDGTSHISEVSWNLEQSKVKFPPQSLLHRHEPSGTWVSNCDSSVPFEIHGLPETTEAFSPGISACSIESYLEDDDEVGNNLEIEPAEEECLASGLNLQSMADLVDNLQDKAYSYLPQNCQTRGKKVNHFPTTSRSLLQDRSDGEDSPELMDSGSNSDNEASDQNMKIAFPEKKLQTMADRFQQALGASCVTEEGTCVAALKSFGSGIFGNLQRVMQKEKERDANFLKKSQAGASPHSGLGVVEVKIISRYLDGKLIVCSCSLCKYTEVKEFLLPDNSKRMECGGQERTVVFNPRVSDADLEVGSMIRIYPPWKEVQVGNDNIILCTYFS</sequence>
<evidence type="ECO:0000313" key="3">
    <source>
        <dbReference type="Proteomes" id="UP001293593"/>
    </source>
</evidence>
<dbReference type="PANTHER" id="PTHR35686:SF1">
    <property type="entry name" value="KINETOCHORE PROTEIN"/>
    <property type="match status" value="1"/>
</dbReference>
<feature type="region of interest" description="Disordered" evidence="1">
    <location>
        <begin position="311"/>
        <end position="348"/>
    </location>
</feature>
<protein>
    <submittedName>
        <fullName evidence="2">Uncharacterized protein</fullName>
    </submittedName>
</protein>
<reference evidence="2" key="1">
    <citation type="submission" date="2023-10" db="EMBL/GenBank/DDBJ databases">
        <title>Chromosome-level genome of the transformable northern wattle, Acacia crassicarpa.</title>
        <authorList>
            <person name="Massaro I."/>
            <person name="Sinha N.R."/>
            <person name="Poethig S."/>
            <person name="Leichty A.R."/>
        </authorList>
    </citation>
    <scope>NUCLEOTIDE SEQUENCE</scope>
    <source>
        <strain evidence="2">Acra3RX</strain>
        <tissue evidence="2">Leaf</tissue>
    </source>
</reference>
<evidence type="ECO:0000256" key="1">
    <source>
        <dbReference type="SAM" id="MobiDB-lite"/>
    </source>
</evidence>
<dbReference type="Proteomes" id="UP001293593">
    <property type="component" value="Unassembled WGS sequence"/>
</dbReference>
<keyword evidence="3" id="KW-1185">Reference proteome</keyword>
<accession>A0AAE1N398</accession>
<dbReference type="AlphaFoldDB" id="A0AAE1N398"/>
<organism evidence="2 3">
    <name type="scientific">Acacia crassicarpa</name>
    <name type="common">northern wattle</name>
    <dbReference type="NCBI Taxonomy" id="499986"/>
    <lineage>
        <taxon>Eukaryota</taxon>
        <taxon>Viridiplantae</taxon>
        <taxon>Streptophyta</taxon>
        <taxon>Embryophyta</taxon>
        <taxon>Tracheophyta</taxon>
        <taxon>Spermatophyta</taxon>
        <taxon>Magnoliopsida</taxon>
        <taxon>eudicotyledons</taxon>
        <taxon>Gunneridae</taxon>
        <taxon>Pentapetalae</taxon>
        <taxon>rosids</taxon>
        <taxon>fabids</taxon>
        <taxon>Fabales</taxon>
        <taxon>Fabaceae</taxon>
        <taxon>Caesalpinioideae</taxon>
        <taxon>mimosoid clade</taxon>
        <taxon>Acacieae</taxon>
        <taxon>Acacia</taxon>
    </lineage>
</organism>
<name>A0AAE1N398_9FABA</name>